<dbReference type="EMBL" id="JBEUSY010000240">
    <property type="protein sequence ID" value="KAL1241754.1"/>
    <property type="molecule type" value="Genomic_DNA"/>
</dbReference>
<accession>A0ABR3KMT9</accession>
<dbReference type="Proteomes" id="UP001558632">
    <property type="component" value="Unassembled WGS sequence"/>
</dbReference>
<gene>
    <name evidence="1" type="ORF">TSPI_00097</name>
</gene>
<organism evidence="1 2">
    <name type="scientific">Trichinella spiralis</name>
    <name type="common">Trichina worm</name>
    <dbReference type="NCBI Taxonomy" id="6334"/>
    <lineage>
        <taxon>Eukaryota</taxon>
        <taxon>Metazoa</taxon>
        <taxon>Ecdysozoa</taxon>
        <taxon>Nematoda</taxon>
        <taxon>Enoplea</taxon>
        <taxon>Dorylaimia</taxon>
        <taxon>Trichinellida</taxon>
        <taxon>Trichinellidae</taxon>
        <taxon>Trichinella</taxon>
    </lineage>
</organism>
<protein>
    <submittedName>
        <fullName evidence="1">Protein terminal ear1</fullName>
    </submittedName>
</protein>
<name>A0ABR3KMT9_TRISP</name>
<sequence length="70" mass="8133">MYLSADNFDRRNDDHFLTIQMTDNDDDDNTLVIVVAGRNAVHRSVFSSFDDLSSVEQSAQRWRFQANLHN</sequence>
<keyword evidence="2" id="KW-1185">Reference proteome</keyword>
<proteinExistence type="predicted"/>
<evidence type="ECO:0000313" key="1">
    <source>
        <dbReference type="EMBL" id="KAL1241754.1"/>
    </source>
</evidence>
<evidence type="ECO:0000313" key="2">
    <source>
        <dbReference type="Proteomes" id="UP001558632"/>
    </source>
</evidence>
<reference evidence="1 2" key="1">
    <citation type="submission" date="2024-07" db="EMBL/GenBank/DDBJ databases">
        <title>Enhanced genomic and transcriptomic resources for Trichinella pseudospiralis and T. spiralis underpin the discovery of pronounced molecular differences between stages and species.</title>
        <authorList>
            <person name="Pasi K.K."/>
            <person name="La Rosa G."/>
            <person name="Gomez-Morales M.A."/>
            <person name="Tosini F."/>
            <person name="Sumanam S."/>
            <person name="Young N.D."/>
            <person name="Chang B.C."/>
            <person name="Robin G.B."/>
        </authorList>
    </citation>
    <scope>NUCLEOTIDE SEQUENCE [LARGE SCALE GENOMIC DNA]</scope>
    <source>
        <strain evidence="1">ISS534</strain>
    </source>
</reference>
<comment type="caution">
    <text evidence="1">The sequence shown here is derived from an EMBL/GenBank/DDBJ whole genome shotgun (WGS) entry which is preliminary data.</text>
</comment>